<dbReference type="RefSeq" id="WP_143977273.1">
    <property type="nucleotide sequence ID" value="NZ_PNOT02000329.1"/>
</dbReference>
<dbReference type="GO" id="GO:0009881">
    <property type="term" value="F:photoreceptor activity"/>
    <property type="evidence" value="ECO:0007669"/>
    <property type="project" value="UniProtKB-KW"/>
</dbReference>
<dbReference type="InterPro" id="IPR000014">
    <property type="entry name" value="PAS"/>
</dbReference>
<evidence type="ECO:0000256" key="17">
    <source>
        <dbReference type="SAM" id="MobiDB-lite"/>
    </source>
</evidence>
<dbReference type="PANTHER" id="PTHR41523:SF8">
    <property type="entry name" value="ETHYLENE RESPONSE SENSOR PROTEIN"/>
    <property type="match status" value="1"/>
</dbReference>
<dbReference type="EC" id="2.7.13.3" evidence="2"/>
<dbReference type="NCBIfam" id="TIGR00229">
    <property type="entry name" value="sensory_box"/>
    <property type="match status" value="1"/>
</dbReference>
<keyword evidence="8" id="KW-0288">FMN</keyword>
<keyword evidence="6" id="KW-0716">Sensory transduction</keyword>
<dbReference type="Pfam" id="PF07536">
    <property type="entry name" value="HWE_HK"/>
    <property type="match status" value="1"/>
</dbReference>
<feature type="region of interest" description="Disordered" evidence="17">
    <location>
        <begin position="1"/>
        <end position="21"/>
    </location>
</feature>
<keyword evidence="11" id="KW-0547">Nucleotide-binding</keyword>
<evidence type="ECO:0000256" key="10">
    <source>
        <dbReference type="ARBA" id="ARBA00022737"/>
    </source>
</evidence>
<evidence type="ECO:0000313" key="20">
    <source>
        <dbReference type="EMBL" id="TSE02908.1"/>
    </source>
</evidence>
<organism evidence="20 21">
    <name type="scientific">Mesorhizobium intechi</name>
    <dbReference type="NCBI Taxonomy" id="537601"/>
    <lineage>
        <taxon>Bacteria</taxon>
        <taxon>Pseudomonadati</taxon>
        <taxon>Pseudomonadota</taxon>
        <taxon>Alphaproteobacteria</taxon>
        <taxon>Hyphomicrobiales</taxon>
        <taxon>Phyllobacteriaceae</taxon>
        <taxon>Mesorhizobium</taxon>
    </lineage>
</organism>
<evidence type="ECO:0000256" key="7">
    <source>
        <dbReference type="ARBA" id="ARBA00022630"/>
    </source>
</evidence>
<evidence type="ECO:0000256" key="9">
    <source>
        <dbReference type="ARBA" id="ARBA00022679"/>
    </source>
</evidence>
<dbReference type="OrthoDB" id="7991996at2"/>
<reference evidence="20" key="1">
    <citation type="submission" date="2019-07" db="EMBL/GenBank/DDBJ databases">
        <title>Mesorhizobum intechiensis sp. nov. isolated from nodules of Lotus tenuis growing in lowlands of the Flooding Pampa, Argentina.</title>
        <authorList>
            <person name="Estrella M.J."/>
            <person name="Torres Tejerizo G.A."/>
            <person name="Cumpa Velazquez L.M."/>
            <person name="Fontana F."/>
            <person name="Hansen L."/>
            <person name="Pistorio M."/>
            <person name="Sannazzaro A.I."/>
        </authorList>
    </citation>
    <scope>NUCLEOTIDE SEQUENCE</scope>
    <source>
        <strain evidence="20">BD68</strain>
    </source>
</reference>
<keyword evidence="14" id="KW-0157">Chromophore</keyword>
<keyword evidence="13" id="KW-0067">ATP-binding</keyword>
<dbReference type="InterPro" id="IPR000700">
    <property type="entry name" value="PAS-assoc_C"/>
</dbReference>
<dbReference type="EMBL" id="PNOT02000329">
    <property type="protein sequence ID" value="TSE02908.1"/>
    <property type="molecule type" value="Genomic_DNA"/>
</dbReference>
<dbReference type="GO" id="GO:0004673">
    <property type="term" value="F:protein histidine kinase activity"/>
    <property type="evidence" value="ECO:0007669"/>
    <property type="project" value="UniProtKB-EC"/>
</dbReference>
<dbReference type="Gene3D" id="3.30.450.20">
    <property type="entry name" value="PAS domain"/>
    <property type="match status" value="1"/>
</dbReference>
<keyword evidence="4" id="KW-0600">Photoreceptor protein</keyword>
<proteinExistence type="predicted"/>
<evidence type="ECO:0000256" key="12">
    <source>
        <dbReference type="ARBA" id="ARBA00022777"/>
    </source>
</evidence>
<feature type="domain" description="PAC" evidence="19">
    <location>
        <begin position="99"/>
        <end position="153"/>
    </location>
</feature>
<keyword evidence="12" id="KW-0418">Kinase</keyword>
<evidence type="ECO:0000259" key="19">
    <source>
        <dbReference type="PROSITE" id="PS50113"/>
    </source>
</evidence>
<comment type="caution">
    <text evidence="20">The sequence shown here is derived from an EMBL/GenBank/DDBJ whole genome shotgun (WGS) entry which is preliminary data.</text>
</comment>
<dbReference type="InterPro" id="IPR036890">
    <property type="entry name" value="HATPase_C_sf"/>
</dbReference>
<keyword evidence="7" id="KW-0285">Flavoprotein</keyword>
<dbReference type="PANTHER" id="PTHR41523">
    <property type="entry name" value="TWO-COMPONENT SYSTEM SENSOR PROTEIN"/>
    <property type="match status" value="1"/>
</dbReference>
<evidence type="ECO:0000256" key="1">
    <source>
        <dbReference type="ARBA" id="ARBA00000085"/>
    </source>
</evidence>
<dbReference type="NCBIfam" id="NF010077">
    <property type="entry name" value="PRK13559.1"/>
    <property type="match status" value="1"/>
</dbReference>
<keyword evidence="5" id="KW-0597">Phosphoprotein</keyword>
<evidence type="ECO:0000256" key="6">
    <source>
        <dbReference type="ARBA" id="ARBA00022606"/>
    </source>
</evidence>
<name>A0A8T9AI83_9HYPH</name>
<dbReference type="InterPro" id="IPR001610">
    <property type="entry name" value="PAC"/>
</dbReference>
<dbReference type="SUPFAM" id="SSF55785">
    <property type="entry name" value="PYP-like sensor domain (PAS domain)"/>
    <property type="match status" value="1"/>
</dbReference>
<comment type="catalytic activity">
    <reaction evidence="1">
        <text>ATP + protein L-histidine = ADP + protein N-phospho-L-histidine.</text>
        <dbReference type="EC" id="2.7.13.3"/>
    </reaction>
</comment>
<evidence type="ECO:0000256" key="8">
    <source>
        <dbReference type="ARBA" id="ARBA00022643"/>
    </source>
</evidence>
<evidence type="ECO:0000256" key="3">
    <source>
        <dbReference type="ARBA" id="ARBA00021740"/>
    </source>
</evidence>
<keyword evidence="21" id="KW-1185">Reference proteome</keyword>
<dbReference type="Proteomes" id="UP000235507">
    <property type="component" value="Unassembled WGS sequence"/>
</dbReference>
<evidence type="ECO:0000256" key="13">
    <source>
        <dbReference type="ARBA" id="ARBA00022840"/>
    </source>
</evidence>
<dbReference type="CDD" id="cd00130">
    <property type="entry name" value="PAS"/>
    <property type="match status" value="1"/>
</dbReference>
<dbReference type="InterPro" id="IPR035965">
    <property type="entry name" value="PAS-like_dom_sf"/>
</dbReference>
<evidence type="ECO:0000256" key="11">
    <source>
        <dbReference type="ARBA" id="ARBA00022741"/>
    </source>
</evidence>
<dbReference type="Pfam" id="PF13426">
    <property type="entry name" value="PAS_9"/>
    <property type="match status" value="1"/>
</dbReference>
<evidence type="ECO:0000256" key="2">
    <source>
        <dbReference type="ARBA" id="ARBA00012438"/>
    </source>
</evidence>
<evidence type="ECO:0000313" key="21">
    <source>
        <dbReference type="Proteomes" id="UP000235507"/>
    </source>
</evidence>
<evidence type="ECO:0000256" key="4">
    <source>
        <dbReference type="ARBA" id="ARBA00022543"/>
    </source>
</evidence>
<evidence type="ECO:0000256" key="5">
    <source>
        <dbReference type="ARBA" id="ARBA00022553"/>
    </source>
</evidence>
<dbReference type="GO" id="GO:0005524">
    <property type="term" value="F:ATP binding"/>
    <property type="evidence" value="ECO:0007669"/>
    <property type="project" value="UniProtKB-KW"/>
</dbReference>
<evidence type="ECO:0000256" key="16">
    <source>
        <dbReference type="ARBA" id="ARBA00023170"/>
    </source>
</evidence>
<dbReference type="PROSITE" id="PS50113">
    <property type="entry name" value="PAC"/>
    <property type="match status" value="1"/>
</dbReference>
<evidence type="ECO:0000259" key="18">
    <source>
        <dbReference type="PROSITE" id="PS50112"/>
    </source>
</evidence>
<feature type="domain" description="PAS" evidence="18">
    <location>
        <begin position="39"/>
        <end position="74"/>
    </location>
</feature>
<gene>
    <name evidence="20" type="ORF">C1D09_028125</name>
</gene>
<keyword evidence="16" id="KW-0675">Receptor</keyword>
<dbReference type="SMART" id="SM00086">
    <property type="entry name" value="PAC"/>
    <property type="match status" value="1"/>
</dbReference>
<dbReference type="AlphaFoldDB" id="A0A8T9AI83"/>
<protein>
    <recommendedName>
        <fullName evidence="3">Blue-light-activated histidine kinase</fullName>
        <ecNumber evidence="2">2.7.13.3</ecNumber>
    </recommendedName>
</protein>
<keyword evidence="9" id="KW-0808">Transferase</keyword>
<sequence length="344" mass="37855">MSLKRTSHVKTDRPAAVTGGATPDWKELAATAFQRTRMPMVVADATADDYPIVLANAAFLNLTGYEADEVLGRNCRFLQGKATSAAAVAEIRSALREQREVSVELLNYRKDGTPFWNRLHISPVYDDDERVVYYFGSQVDSTEYRRIQSLEASEHRLLLEVDHRANNVLALVDSIVRLTKSENSALYAASVQNRIQSLARAHSLLSRRGWQNVPLREAIQTQLEPYGASRAVLKGPDIMLLAHAVQPLALFIHELAVNAATHGSLSGEAGQVAISWSDIPNTNGLVLIWEETGGPPPPKERKPGFGTVIAEATVRRQLQGSAEREWLDGGMKVLVEVPNVTTAR</sequence>
<keyword evidence="15" id="KW-0843">Virulence</keyword>
<keyword evidence="10" id="KW-0677">Repeat</keyword>
<dbReference type="InterPro" id="IPR011102">
    <property type="entry name" value="Sig_transdc_His_kinase_HWE"/>
</dbReference>
<accession>A0A8T9AI83</accession>
<dbReference type="PROSITE" id="PS50112">
    <property type="entry name" value="PAS"/>
    <property type="match status" value="1"/>
</dbReference>
<evidence type="ECO:0000256" key="15">
    <source>
        <dbReference type="ARBA" id="ARBA00023026"/>
    </source>
</evidence>
<dbReference type="SMART" id="SM00911">
    <property type="entry name" value="HWE_HK"/>
    <property type="match status" value="1"/>
</dbReference>
<evidence type="ECO:0000256" key="14">
    <source>
        <dbReference type="ARBA" id="ARBA00022991"/>
    </source>
</evidence>
<dbReference type="Gene3D" id="3.30.565.10">
    <property type="entry name" value="Histidine kinase-like ATPase, C-terminal domain"/>
    <property type="match status" value="1"/>
</dbReference>